<accession>A0A645JFV6</accession>
<organism evidence="1">
    <name type="scientific">bioreactor metagenome</name>
    <dbReference type="NCBI Taxonomy" id="1076179"/>
    <lineage>
        <taxon>unclassified sequences</taxon>
        <taxon>metagenomes</taxon>
        <taxon>ecological metagenomes</taxon>
    </lineage>
</organism>
<sequence>MSVPIIVLAVANAFVLLKNETINNTKDVLVSVDSKISPITFKSVLKSINAPPFATT</sequence>
<gene>
    <name evidence="1" type="ORF">SDC9_209828</name>
</gene>
<name>A0A645JFV6_9ZZZZ</name>
<proteinExistence type="predicted"/>
<reference evidence="1" key="1">
    <citation type="submission" date="2019-08" db="EMBL/GenBank/DDBJ databases">
        <authorList>
            <person name="Kucharzyk K."/>
            <person name="Murdoch R.W."/>
            <person name="Higgins S."/>
            <person name="Loffler F."/>
        </authorList>
    </citation>
    <scope>NUCLEOTIDE SEQUENCE</scope>
</reference>
<dbReference type="EMBL" id="VSSQ01139603">
    <property type="protein sequence ID" value="MPN62082.1"/>
    <property type="molecule type" value="Genomic_DNA"/>
</dbReference>
<comment type="caution">
    <text evidence="1">The sequence shown here is derived from an EMBL/GenBank/DDBJ whole genome shotgun (WGS) entry which is preliminary data.</text>
</comment>
<dbReference type="AlphaFoldDB" id="A0A645JFV6"/>
<evidence type="ECO:0000313" key="1">
    <source>
        <dbReference type="EMBL" id="MPN62082.1"/>
    </source>
</evidence>
<protein>
    <submittedName>
        <fullName evidence="1">Uncharacterized protein</fullName>
    </submittedName>
</protein>